<protein>
    <recommendedName>
        <fullName evidence="2">Type II secretion system protein H</fullName>
    </recommendedName>
    <alternativeName>
        <fullName evidence="10">General secretion pathway protein H</fullName>
    </alternativeName>
</protein>
<evidence type="ECO:0000256" key="2">
    <source>
        <dbReference type="ARBA" id="ARBA00021549"/>
    </source>
</evidence>
<comment type="similarity">
    <text evidence="9">Belongs to the GSP H family.</text>
</comment>
<evidence type="ECO:0000256" key="6">
    <source>
        <dbReference type="ARBA" id="ARBA00022692"/>
    </source>
</evidence>
<reference evidence="13 14" key="1">
    <citation type="submission" date="2013-10" db="EMBL/GenBank/DDBJ databases">
        <title>The Genome Sequence of Acinetobacter brisouii CIP 110357.</title>
        <authorList>
            <consortium name="The Broad Institute Genomics Platform"/>
            <consortium name="The Broad Institute Genome Sequencing Center for Infectious Disease"/>
            <person name="Cerqueira G."/>
            <person name="Feldgarden M."/>
            <person name="Courvalin P."/>
            <person name="Grillot-Courvalin C."/>
            <person name="Clermont D."/>
            <person name="Rocha E."/>
            <person name="Yoon E.-J."/>
            <person name="Nemec A."/>
            <person name="Young S.K."/>
            <person name="Zeng Q."/>
            <person name="Gargeya S."/>
            <person name="Fitzgerald M."/>
            <person name="Abouelleil A."/>
            <person name="Alvarado L."/>
            <person name="Berlin A.M."/>
            <person name="Chapman S.B."/>
            <person name="Gainer-Dewar J."/>
            <person name="Goldberg J."/>
            <person name="Gnerre S."/>
            <person name="Griggs A."/>
            <person name="Gujja S."/>
            <person name="Hansen M."/>
            <person name="Howarth C."/>
            <person name="Imamovic A."/>
            <person name="Ireland A."/>
            <person name="Larimer J."/>
            <person name="McCowan C."/>
            <person name="Murphy C."/>
            <person name="Pearson M."/>
            <person name="Poon T.W."/>
            <person name="Priest M."/>
            <person name="Roberts A."/>
            <person name="Saif S."/>
            <person name="Shea T."/>
            <person name="Sykes S."/>
            <person name="Wortman J."/>
            <person name="Nusbaum C."/>
            <person name="Birren B."/>
        </authorList>
    </citation>
    <scope>NUCLEOTIDE SEQUENCE [LARGE SCALE GENOMIC DNA]</scope>
    <source>
        <strain evidence="13 14">CIP 110357</strain>
    </source>
</reference>
<dbReference type="GO" id="GO:0015628">
    <property type="term" value="P:protein secretion by the type II secretion system"/>
    <property type="evidence" value="ECO:0007669"/>
    <property type="project" value="InterPro"/>
</dbReference>
<keyword evidence="3" id="KW-1003">Cell membrane</keyword>
<evidence type="ECO:0000313" key="14">
    <source>
        <dbReference type="Proteomes" id="UP000018418"/>
    </source>
</evidence>
<keyword evidence="7 11" id="KW-1133">Transmembrane helix</keyword>
<gene>
    <name evidence="13" type="ORF">P255_00623</name>
</gene>
<feature type="domain" description="General secretion pathway GspH" evidence="12">
    <location>
        <begin position="47"/>
        <end position="162"/>
    </location>
</feature>
<dbReference type="AlphaFoldDB" id="V2UR63"/>
<dbReference type="InterPro" id="IPR012902">
    <property type="entry name" value="N_methyl_site"/>
</dbReference>
<comment type="caution">
    <text evidence="13">The sequence shown here is derived from an EMBL/GenBank/DDBJ whole genome shotgun (WGS) entry which is preliminary data.</text>
</comment>
<dbReference type="PATRIC" id="fig|1341683.3.peg.620"/>
<dbReference type="Gene3D" id="3.55.40.10">
    <property type="entry name" value="minor pseudopilin epsh domain"/>
    <property type="match status" value="1"/>
</dbReference>
<evidence type="ECO:0000256" key="8">
    <source>
        <dbReference type="ARBA" id="ARBA00023136"/>
    </source>
</evidence>
<comment type="subcellular location">
    <subcellularLocation>
        <location evidence="1">Cell inner membrane</location>
        <topology evidence="1">Single-pass membrane protein</topology>
    </subcellularLocation>
</comment>
<keyword evidence="6 11" id="KW-0812">Transmembrane</keyword>
<dbReference type="RefSeq" id="WP_004903499.1">
    <property type="nucleotide sequence ID" value="NZ_BBTI01000004.1"/>
</dbReference>
<keyword evidence="4" id="KW-0488">Methylation</keyword>
<dbReference type="GO" id="GO:0005886">
    <property type="term" value="C:plasma membrane"/>
    <property type="evidence" value="ECO:0007669"/>
    <property type="project" value="UniProtKB-SubCell"/>
</dbReference>
<dbReference type="InterPro" id="IPR045584">
    <property type="entry name" value="Pilin-like"/>
</dbReference>
<dbReference type="STRING" id="396323.VH98_11015"/>
<sequence>MNLIKGGFSILELMIAIIILALLSMMVMPFYHHTKAKQESQLIPIQLSLHLQQAKQHAVLYHNNVVVCASEDFESCSRNDWATGSISFLDLNQNRSRETHEKLLNTYPMQLRYGNLRWQGSLGSPNLVFQGNTGLPRGSMGSFYYCSQYDAPHRKIILNMMGSVRHETPLSC</sequence>
<keyword evidence="8 11" id="KW-0472">Membrane</keyword>
<dbReference type="GO" id="GO:0015627">
    <property type="term" value="C:type II protein secretion system complex"/>
    <property type="evidence" value="ECO:0007669"/>
    <property type="project" value="InterPro"/>
</dbReference>
<dbReference type="Proteomes" id="UP000018418">
    <property type="component" value="Unassembled WGS sequence"/>
</dbReference>
<evidence type="ECO:0000256" key="4">
    <source>
        <dbReference type="ARBA" id="ARBA00022481"/>
    </source>
</evidence>
<dbReference type="EMBL" id="AYEU01000003">
    <property type="protein sequence ID" value="ESK52472.1"/>
    <property type="molecule type" value="Genomic_DNA"/>
</dbReference>
<keyword evidence="14" id="KW-1185">Reference proteome</keyword>
<keyword evidence="5" id="KW-0997">Cell inner membrane</keyword>
<name>V2UR63_9GAMM</name>
<evidence type="ECO:0000313" key="13">
    <source>
        <dbReference type="EMBL" id="ESK52472.1"/>
    </source>
</evidence>
<evidence type="ECO:0000256" key="3">
    <source>
        <dbReference type="ARBA" id="ARBA00022475"/>
    </source>
</evidence>
<dbReference type="SUPFAM" id="SSF54523">
    <property type="entry name" value="Pili subunits"/>
    <property type="match status" value="1"/>
</dbReference>
<evidence type="ECO:0000256" key="1">
    <source>
        <dbReference type="ARBA" id="ARBA00004377"/>
    </source>
</evidence>
<evidence type="ECO:0000256" key="11">
    <source>
        <dbReference type="SAM" id="Phobius"/>
    </source>
</evidence>
<evidence type="ECO:0000256" key="9">
    <source>
        <dbReference type="ARBA" id="ARBA00025772"/>
    </source>
</evidence>
<dbReference type="InterPro" id="IPR022346">
    <property type="entry name" value="T2SS_GspH"/>
</dbReference>
<dbReference type="OrthoDB" id="6120962at2"/>
<dbReference type="HOGENOM" id="CLU_084761_4_2_6"/>
<evidence type="ECO:0000256" key="10">
    <source>
        <dbReference type="ARBA" id="ARBA00030775"/>
    </source>
</evidence>
<feature type="transmembrane region" description="Helical" evidence="11">
    <location>
        <begin position="6"/>
        <end position="31"/>
    </location>
</feature>
<evidence type="ECO:0000256" key="7">
    <source>
        <dbReference type="ARBA" id="ARBA00022989"/>
    </source>
</evidence>
<evidence type="ECO:0000256" key="5">
    <source>
        <dbReference type="ARBA" id="ARBA00022519"/>
    </source>
</evidence>
<dbReference type="Pfam" id="PF12019">
    <property type="entry name" value="GspH"/>
    <property type="match status" value="1"/>
</dbReference>
<evidence type="ECO:0000259" key="12">
    <source>
        <dbReference type="Pfam" id="PF12019"/>
    </source>
</evidence>
<dbReference type="NCBIfam" id="TIGR02532">
    <property type="entry name" value="IV_pilin_GFxxxE"/>
    <property type="match status" value="1"/>
</dbReference>
<organism evidence="13 14">
    <name type="scientific">Acinetobacter brisouii CIP 110357</name>
    <dbReference type="NCBI Taxonomy" id="1341683"/>
    <lineage>
        <taxon>Bacteria</taxon>
        <taxon>Pseudomonadati</taxon>
        <taxon>Pseudomonadota</taxon>
        <taxon>Gammaproteobacteria</taxon>
        <taxon>Moraxellales</taxon>
        <taxon>Moraxellaceae</taxon>
        <taxon>Acinetobacter</taxon>
    </lineage>
</organism>
<accession>V2UR63</accession>
<proteinExistence type="inferred from homology"/>